<evidence type="ECO:0000313" key="2">
    <source>
        <dbReference type="EMBL" id="AKH48093.1"/>
    </source>
</evidence>
<sequence>MFRGRRTLSSPRPDAAREQESRSALARLRWRGNAVVVGVIVHGQEIPRPRAFVGVDLSQRPVFAARGRGPHIEKAKLKGTAAMRLPQIVSR</sequence>
<feature type="region of interest" description="Disordered" evidence="1">
    <location>
        <begin position="1"/>
        <end position="21"/>
    </location>
</feature>
<dbReference type="EMBL" id="KR029601">
    <property type="protein sequence ID" value="AKH48093.1"/>
    <property type="molecule type" value="Genomic_DNA"/>
</dbReference>
<protein>
    <submittedName>
        <fullName evidence="2">Uncharacterized protein</fullName>
    </submittedName>
</protein>
<name>A0A0F7L940_9VIRU</name>
<organism evidence="2">
    <name type="scientific">uncultured marine virus</name>
    <dbReference type="NCBI Taxonomy" id="186617"/>
    <lineage>
        <taxon>Viruses</taxon>
        <taxon>environmental samples</taxon>
    </lineage>
</organism>
<reference evidence="2" key="1">
    <citation type="journal article" date="2015" name="Front. Microbiol.">
        <title>Combining genomic sequencing methods to explore viral diversity and reveal potential virus-host interactions.</title>
        <authorList>
            <person name="Chow C.E."/>
            <person name="Winget D.M."/>
            <person name="White R.A.III."/>
            <person name="Hallam S.J."/>
            <person name="Suttle C.A."/>
        </authorList>
    </citation>
    <scope>NUCLEOTIDE SEQUENCE</scope>
    <source>
        <strain evidence="2">Oxic1_6</strain>
    </source>
</reference>
<accession>A0A0F7L940</accession>
<proteinExistence type="predicted"/>
<evidence type="ECO:0000256" key="1">
    <source>
        <dbReference type="SAM" id="MobiDB-lite"/>
    </source>
</evidence>
<reference evidence="2" key="2">
    <citation type="submission" date="2015-03" db="EMBL/GenBank/DDBJ databases">
        <authorList>
            <person name="Chow C.-E.T."/>
            <person name="Winget D.M."/>
            <person name="White R.A.III."/>
            <person name="Hallam S.J."/>
            <person name="Suttle C.A."/>
        </authorList>
    </citation>
    <scope>NUCLEOTIDE SEQUENCE</scope>
    <source>
        <strain evidence="2">Oxic1_6</strain>
    </source>
</reference>